<dbReference type="Proteomes" id="UP000215914">
    <property type="component" value="Unassembled WGS sequence"/>
</dbReference>
<gene>
    <name evidence="1" type="ORF">HanXRQr2_Chr08g0351791</name>
</gene>
<accession>A0A9K3IH52</accession>
<protein>
    <submittedName>
        <fullName evidence="1">Uncharacterized protein</fullName>
    </submittedName>
</protein>
<keyword evidence="2" id="KW-1185">Reference proteome</keyword>
<sequence>MTVPELTPSANLRLTEVSPGLGRKDTKYSMYHFLDRENLPWNNPTLLRISPKRVLPAPNRLDQIAMTSKFYHKILILMEHSGQILEQTVWWTI</sequence>
<evidence type="ECO:0000313" key="2">
    <source>
        <dbReference type="Proteomes" id="UP000215914"/>
    </source>
</evidence>
<dbReference type="EMBL" id="MNCJ02000323">
    <property type="protein sequence ID" value="KAF5796465.1"/>
    <property type="molecule type" value="Genomic_DNA"/>
</dbReference>
<reference evidence="1" key="2">
    <citation type="submission" date="2020-06" db="EMBL/GenBank/DDBJ databases">
        <title>Helianthus annuus Genome sequencing and assembly Release 2.</title>
        <authorList>
            <person name="Gouzy J."/>
            <person name="Langlade N."/>
            <person name="Munos S."/>
        </authorList>
    </citation>
    <scope>NUCLEOTIDE SEQUENCE</scope>
    <source>
        <tissue evidence="1">Leaves</tissue>
    </source>
</reference>
<dbReference type="AlphaFoldDB" id="A0A9K3IH52"/>
<reference evidence="1" key="1">
    <citation type="journal article" date="2017" name="Nature">
        <title>The sunflower genome provides insights into oil metabolism, flowering and Asterid evolution.</title>
        <authorList>
            <person name="Badouin H."/>
            <person name="Gouzy J."/>
            <person name="Grassa C.J."/>
            <person name="Murat F."/>
            <person name="Staton S.E."/>
            <person name="Cottret L."/>
            <person name="Lelandais-Briere C."/>
            <person name="Owens G.L."/>
            <person name="Carrere S."/>
            <person name="Mayjonade B."/>
            <person name="Legrand L."/>
            <person name="Gill N."/>
            <person name="Kane N.C."/>
            <person name="Bowers J.E."/>
            <person name="Hubner S."/>
            <person name="Bellec A."/>
            <person name="Berard A."/>
            <person name="Berges H."/>
            <person name="Blanchet N."/>
            <person name="Boniface M.C."/>
            <person name="Brunel D."/>
            <person name="Catrice O."/>
            <person name="Chaidir N."/>
            <person name="Claudel C."/>
            <person name="Donnadieu C."/>
            <person name="Faraut T."/>
            <person name="Fievet G."/>
            <person name="Helmstetter N."/>
            <person name="King M."/>
            <person name="Knapp S.J."/>
            <person name="Lai Z."/>
            <person name="Le Paslier M.C."/>
            <person name="Lippi Y."/>
            <person name="Lorenzon L."/>
            <person name="Mandel J.R."/>
            <person name="Marage G."/>
            <person name="Marchand G."/>
            <person name="Marquand E."/>
            <person name="Bret-Mestries E."/>
            <person name="Morien E."/>
            <person name="Nambeesan S."/>
            <person name="Nguyen T."/>
            <person name="Pegot-Espagnet P."/>
            <person name="Pouilly N."/>
            <person name="Raftis F."/>
            <person name="Sallet E."/>
            <person name="Schiex T."/>
            <person name="Thomas J."/>
            <person name="Vandecasteele C."/>
            <person name="Vares D."/>
            <person name="Vear F."/>
            <person name="Vautrin S."/>
            <person name="Crespi M."/>
            <person name="Mangin B."/>
            <person name="Burke J.M."/>
            <person name="Salse J."/>
            <person name="Munos S."/>
            <person name="Vincourt P."/>
            <person name="Rieseberg L.H."/>
            <person name="Langlade N.B."/>
        </authorList>
    </citation>
    <scope>NUCLEOTIDE SEQUENCE</scope>
    <source>
        <tissue evidence="1">Leaves</tissue>
    </source>
</reference>
<dbReference type="Gramene" id="mRNA:HanXRQr2_Chr08g0351791">
    <property type="protein sequence ID" value="mRNA:HanXRQr2_Chr08g0351791"/>
    <property type="gene ID" value="HanXRQr2_Chr08g0351791"/>
</dbReference>
<proteinExistence type="predicted"/>
<name>A0A9K3IH52_HELAN</name>
<organism evidence="1 2">
    <name type="scientific">Helianthus annuus</name>
    <name type="common">Common sunflower</name>
    <dbReference type="NCBI Taxonomy" id="4232"/>
    <lineage>
        <taxon>Eukaryota</taxon>
        <taxon>Viridiplantae</taxon>
        <taxon>Streptophyta</taxon>
        <taxon>Embryophyta</taxon>
        <taxon>Tracheophyta</taxon>
        <taxon>Spermatophyta</taxon>
        <taxon>Magnoliopsida</taxon>
        <taxon>eudicotyledons</taxon>
        <taxon>Gunneridae</taxon>
        <taxon>Pentapetalae</taxon>
        <taxon>asterids</taxon>
        <taxon>campanulids</taxon>
        <taxon>Asterales</taxon>
        <taxon>Asteraceae</taxon>
        <taxon>Asteroideae</taxon>
        <taxon>Heliantheae alliance</taxon>
        <taxon>Heliantheae</taxon>
        <taxon>Helianthus</taxon>
    </lineage>
</organism>
<evidence type="ECO:0000313" key="1">
    <source>
        <dbReference type="EMBL" id="KAF5796465.1"/>
    </source>
</evidence>
<comment type="caution">
    <text evidence="1">The sequence shown here is derived from an EMBL/GenBank/DDBJ whole genome shotgun (WGS) entry which is preliminary data.</text>
</comment>